<evidence type="ECO:0008006" key="3">
    <source>
        <dbReference type="Google" id="ProtNLM"/>
    </source>
</evidence>
<dbReference type="Gramene" id="C.cajan_41317.t">
    <property type="protein sequence ID" value="C.cajan_41317.t"/>
    <property type="gene ID" value="C.cajan_41317"/>
</dbReference>
<proteinExistence type="predicted"/>
<sequence length="107" mass="12727">MHLKIEKKIWDELNERYTGDEKVRPIKLLTLKREFEMDHKVVKGMLISLPIKVEAKVVVIEESCDLEKLTIFEMVSELQAHKQRFYMRMDDVTKGSFQARYRGKQPS</sequence>
<dbReference type="PANTHER" id="PTHR35317">
    <property type="entry name" value="OS04G0629600 PROTEIN"/>
    <property type="match status" value="1"/>
</dbReference>
<gene>
    <name evidence="1" type="ORF">KK1_041142</name>
</gene>
<dbReference type="EMBL" id="KQ484083">
    <property type="protein sequence ID" value="KYP37651.1"/>
    <property type="molecule type" value="Genomic_DNA"/>
</dbReference>
<name>A0A151R517_CAJCA</name>
<dbReference type="Proteomes" id="UP000075243">
    <property type="component" value="Unassembled WGS sequence"/>
</dbReference>
<accession>A0A151R517</accession>
<keyword evidence="2" id="KW-1185">Reference proteome</keyword>
<evidence type="ECO:0000313" key="1">
    <source>
        <dbReference type="EMBL" id="KYP37651.1"/>
    </source>
</evidence>
<reference evidence="1" key="1">
    <citation type="journal article" date="2012" name="Nat. Biotechnol.">
        <title>Draft genome sequence of pigeonpea (Cajanus cajan), an orphan legume crop of resource-poor farmers.</title>
        <authorList>
            <person name="Varshney R.K."/>
            <person name="Chen W."/>
            <person name="Li Y."/>
            <person name="Bharti A.K."/>
            <person name="Saxena R.K."/>
            <person name="Schlueter J.A."/>
            <person name="Donoghue M.T."/>
            <person name="Azam S."/>
            <person name="Fan G."/>
            <person name="Whaley A.M."/>
            <person name="Farmer A.D."/>
            <person name="Sheridan J."/>
            <person name="Iwata A."/>
            <person name="Tuteja R."/>
            <person name="Penmetsa R.V."/>
            <person name="Wu W."/>
            <person name="Upadhyaya H.D."/>
            <person name="Yang S.P."/>
            <person name="Shah T."/>
            <person name="Saxena K.B."/>
            <person name="Michael T."/>
            <person name="McCombie W.R."/>
            <person name="Yang B."/>
            <person name="Zhang G."/>
            <person name="Yang H."/>
            <person name="Wang J."/>
            <person name="Spillane C."/>
            <person name="Cook D.R."/>
            <person name="May G.D."/>
            <person name="Xu X."/>
            <person name="Jackson S.A."/>
        </authorList>
    </citation>
    <scope>NUCLEOTIDE SEQUENCE [LARGE SCALE GENOMIC DNA]</scope>
</reference>
<protein>
    <recommendedName>
        <fullName evidence="3">Retrovirus-related Pol polyprotein from transposon TNT 1-94</fullName>
    </recommendedName>
</protein>
<evidence type="ECO:0000313" key="2">
    <source>
        <dbReference type="Proteomes" id="UP000075243"/>
    </source>
</evidence>
<organism evidence="1 2">
    <name type="scientific">Cajanus cajan</name>
    <name type="common">Pigeon pea</name>
    <name type="synonym">Cajanus indicus</name>
    <dbReference type="NCBI Taxonomy" id="3821"/>
    <lineage>
        <taxon>Eukaryota</taxon>
        <taxon>Viridiplantae</taxon>
        <taxon>Streptophyta</taxon>
        <taxon>Embryophyta</taxon>
        <taxon>Tracheophyta</taxon>
        <taxon>Spermatophyta</taxon>
        <taxon>Magnoliopsida</taxon>
        <taxon>eudicotyledons</taxon>
        <taxon>Gunneridae</taxon>
        <taxon>Pentapetalae</taxon>
        <taxon>rosids</taxon>
        <taxon>fabids</taxon>
        <taxon>Fabales</taxon>
        <taxon>Fabaceae</taxon>
        <taxon>Papilionoideae</taxon>
        <taxon>50 kb inversion clade</taxon>
        <taxon>NPAAA clade</taxon>
        <taxon>indigoferoid/millettioid clade</taxon>
        <taxon>Phaseoleae</taxon>
        <taxon>Cajanus</taxon>
    </lineage>
</organism>
<dbReference type="AlphaFoldDB" id="A0A151R517"/>
<dbReference type="PANTHER" id="PTHR35317:SF31">
    <property type="entry name" value="DUF4219 DOMAIN-CONTAINING PROTEIN"/>
    <property type="match status" value="1"/>
</dbReference>